<dbReference type="OrthoDB" id="4159530at2759"/>
<dbReference type="AlphaFoldDB" id="A0A178ZUS6"/>
<evidence type="ECO:0000313" key="3">
    <source>
        <dbReference type="Proteomes" id="UP000078343"/>
    </source>
</evidence>
<evidence type="ECO:0000313" key="2">
    <source>
        <dbReference type="EMBL" id="OAP63517.1"/>
    </source>
</evidence>
<dbReference type="STRING" id="1367422.A0A178ZUS6"/>
<feature type="domain" description="Clr5" evidence="1">
    <location>
        <begin position="100"/>
        <end position="151"/>
    </location>
</feature>
<organism evidence="2 3">
    <name type="scientific">Fonsecaea erecta</name>
    <dbReference type="NCBI Taxonomy" id="1367422"/>
    <lineage>
        <taxon>Eukaryota</taxon>
        <taxon>Fungi</taxon>
        <taxon>Dikarya</taxon>
        <taxon>Ascomycota</taxon>
        <taxon>Pezizomycotina</taxon>
        <taxon>Eurotiomycetes</taxon>
        <taxon>Chaetothyriomycetidae</taxon>
        <taxon>Chaetothyriales</taxon>
        <taxon>Herpotrichiellaceae</taxon>
        <taxon>Fonsecaea</taxon>
    </lineage>
</organism>
<dbReference type="Proteomes" id="UP000078343">
    <property type="component" value="Unassembled WGS sequence"/>
</dbReference>
<dbReference type="GeneID" id="30006914"/>
<dbReference type="InterPro" id="IPR025676">
    <property type="entry name" value="Clr5_dom"/>
</dbReference>
<dbReference type="RefSeq" id="XP_018696884.1">
    <property type="nucleotide sequence ID" value="XM_018834260.1"/>
</dbReference>
<proteinExistence type="predicted"/>
<keyword evidence="3" id="KW-1185">Reference proteome</keyword>
<dbReference type="Pfam" id="PF14420">
    <property type="entry name" value="Clr5"/>
    <property type="match status" value="1"/>
</dbReference>
<protein>
    <recommendedName>
        <fullName evidence="1">Clr5 domain-containing protein</fullName>
    </recommendedName>
</protein>
<sequence length="581" mass="66947">MDGYLLPPPPPPPSLEHGWPHQAENMALISLPDVHVCNDSGSLEFDLGTTDAYPTAPSIEPPNPRVDEQVHLEDLTFEPDEPPRQPPKPLRLRRPIISSTVWEGLKPVIQDLYIRQRLSLDEVRQRMKLQHDFDATEQMYKKRLRDWGLRKNYTQTQKLEVIQKLREAPSETCGYPPLQVNGEPLNERRLWRPVMQKRNRVVLALRTSPDSNKDSRKRLLQFRRTSTPQRLQLHLGRETQTVEALLRYAHVYHSWYPAQDQIRVQYGYTMRLREAFDKLREAVLFLVRNDSTAFCLINRSCSHFRALLQAQPFLLLAELVTVFTDFQLGLAAREHWKVWEAVLKFFASLAKTILGMLHPITNFVILFQKSDQEHLPSCSRLYAELLLDEAKTARDATASAKIKLAAVGLLEASGQSDNAFRLCRLLWDDIHLPASTLTQLHTGVIGKFVRLSRYRGDYLAAEKLLMQICNGNLAVGEPLEKFNRIFACTQLGWVHFWKGERAQSEKYFRLALEETLENEGRFSQSAIQSILSQLETVLWMYGKDEALAQLRVEYQSFWAPLDDWRLDRGSQGSTGLLRGLG</sequence>
<accession>A0A178ZUS6</accession>
<dbReference type="PANTHER" id="PTHR38788">
    <property type="entry name" value="CLR5 DOMAIN-CONTAINING PROTEIN"/>
    <property type="match status" value="1"/>
</dbReference>
<reference evidence="2 3" key="1">
    <citation type="submission" date="2016-04" db="EMBL/GenBank/DDBJ databases">
        <title>Draft genome of Fonsecaea erecta CBS 125763.</title>
        <authorList>
            <person name="Weiss V.A."/>
            <person name="Vicente V.A."/>
            <person name="Raittz R.T."/>
            <person name="Moreno L.F."/>
            <person name="De Souza E.M."/>
            <person name="Pedrosa F.O."/>
            <person name="Steffens M.B."/>
            <person name="Faoro H."/>
            <person name="Tadra-Sfeir M.Z."/>
            <person name="Najafzadeh M.J."/>
            <person name="Felipe M.S."/>
            <person name="Teixeira M."/>
            <person name="Sun J."/>
            <person name="Xi L."/>
            <person name="Gomes R."/>
            <person name="De Azevedo C.M."/>
            <person name="Salgado C.G."/>
            <person name="Da Silva M.B."/>
            <person name="Nascimento M.F."/>
            <person name="Queiroz-Telles F."/>
            <person name="Attili D.S."/>
            <person name="Gorbushina A."/>
        </authorList>
    </citation>
    <scope>NUCLEOTIDE SEQUENCE [LARGE SCALE GENOMIC DNA]</scope>
    <source>
        <strain evidence="2 3">CBS 125763</strain>
    </source>
</reference>
<gene>
    <name evidence="2" type="ORF">AYL99_02744</name>
</gene>
<dbReference type="PANTHER" id="PTHR38788:SF3">
    <property type="entry name" value="CLR5 DOMAIN-CONTAINING PROTEIN"/>
    <property type="match status" value="1"/>
</dbReference>
<comment type="caution">
    <text evidence="2">The sequence shown here is derived from an EMBL/GenBank/DDBJ whole genome shotgun (WGS) entry which is preliminary data.</text>
</comment>
<dbReference type="EMBL" id="LVYI01000002">
    <property type="protein sequence ID" value="OAP63517.1"/>
    <property type="molecule type" value="Genomic_DNA"/>
</dbReference>
<evidence type="ECO:0000259" key="1">
    <source>
        <dbReference type="Pfam" id="PF14420"/>
    </source>
</evidence>
<name>A0A178ZUS6_9EURO</name>